<dbReference type="GO" id="GO:0003824">
    <property type="term" value="F:catalytic activity"/>
    <property type="evidence" value="ECO:0007669"/>
    <property type="project" value="InterPro"/>
</dbReference>
<dbReference type="Proteomes" id="UP000283090">
    <property type="component" value="Unassembled WGS sequence"/>
</dbReference>
<dbReference type="STRING" id="97331.A0A437A776"/>
<dbReference type="InterPro" id="IPR053137">
    <property type="entry name" value="NLR-like"/>
</dbReference>
<sequence length="379" mass="41887">MPQTAASGRPLTKEDFIVGWICALDVELRAALAVLDEVLPEPPFHRLRGDKNVYKYGRIKNHYVVIACLPAGRPGAESASVVATYLKLTFPNVIERGFGLLVGVGGGAPNLQRGHDIRLGDIVVSRPNNSRSAVVQYDFGKAMQGGGFLEQGNSRLQPPPRILLSTIEKIQSGNPAPFRNNLRDNAHHLGERDHIFQYPQSPDQLFEATCLHNASSQIGTCARCDLTKRVLRPQRRPDHLEIHYGTIASGNQVMKDGVKRDLISAQTGALCFEMEAPGLLLMDAFPCLVIRGISNYADGHKNDNWQAYAALLKPLLVPQTNLHQVVRLALWSLLGKNFEVHIFEKDTILSSSLSLNGSSLPPQEEYNIRVSDKMEETCR</sequence>
<protein>
    <submittedName>
        <fullName evidence="1">Uncharacterized protein</fullName>
    </submittedName>
</protein>
<dbReference type="RefSeq" id="XP_067492510.1">
    <property type="nucleotide sequence ID" value="XM_067634442.1"/>
</dbReference>
<dbReference type="SUPFAM" id="SSF53167">
    <property type="entry name" value="Purine and uridine phosphorylases"/>
    <property type="match status" value="1"/>
</dbReference>
<gene>
    <name evidence="1" type="ORF">DFL_005216</name>
</gene>
<accession>A0A437A776</accession>
<dbReference type="PANTHER" id="PTHR46082">
    <property type="entry name" value="ATP/GTP-BINDING PROTEIN-RELATED"/>
    <property type="match status" value="1"/>
</dbReference>
<dbReference type="Gene3D" id="3.40.50.1580">
    <property type="entry name" value="Nucleoside phosphorylase domain"/>
    <property type="match status" value="1"/>
</dbReference>
<proteinExistence type="predicted"/>
<dbReference type="VEuPathDB" id="FungiDB:DFL_005216"/>
<dbReference type="EMBL" id="SAEB01000006">
    <property type="protein sequence ID" value="RVD86966.1"/>
    <property type="molecule type" value="Genomic_DNA"/>
</dbReference>
<name>A0A437A776_ARTFL</name>
<keyword evidence="2" id="KW-1185">Reference proteome</keyword>
<evidence type="ECO:0000313" key="2">
    <source>
        <dbReference type="Proteomes" id="UP000283090"/>
    </source>
</evidence>
<dbReference type="GO" id="GO:0009116">
    <property type="term" value="P:nucleoside metabolic process"/>
    <property type="evidence" value="ECO:0007669"/>
    <property type="project" value="InterPro"/>
</dbReference>
<evidence type="ECO:0000313" key="1">
    <source>
        <dbReference type="EMBL" id="RVD86966.1"/>
    </source>
</evidence>
<comment type="caution">
    <text evidence="1">The sequence shown here is derived from an EMBL/GenBank/DDBJ whole genome shotgun (WGS) entry which is preliminary data.</text>
</comment>
<reference evidence="1 2" key="1">
    <citation type="submission" date="2019-01" db="EMBL/GenBank/DDBJ databases">
        <title>Intercellular communication is required for trap formation in the nematode-trapping fungus Duddingtonia flagrans.</title>
        <authorList>
            <person name="Youssar L."/>
            <person name="Wernet V."/>
            <person name="Hensel N."/>
            <person name="Hildebrandt H.-G."/>
            <person name="Fischer R."/>
        </authorList>
    </citation>
    <scope>NUCLEOTIDE SEQUENCE [LARGE SCALE GENOMIC DNA]</scope>
    <source>
        <strain evidence="1 2">CBS H-5679</strain>
    </source>
</reference>
<dbReference type="GeneID" id="93587527"/>
<dbReference type="InterPro" id="IPR035994">
    <property type="entry name" value="Nucleoside_phosphorylase_sf"/>
</dbReference>
<dbReference type="PANTHER" id="PTHR46082:SF11">
    <property type="entry name" value="AAA+ ATPASE DOMAIN-CONTAINING PROTEIN-RELATED"/>
    <property type="match status" value="1"/>
</dbReference>
<organism evidence="1 2">
    <name type="scientific">Arthrobotrys flagrans</name>
    <name type="common">Nematode-trapping fungus</name>
    <name type="synonym">Trichothecium flagrans</name>
    <dbReference type="NCBI Taxonomy" id="97331"/>
    <lineage>
        <taxon>Eukaryota</taxon>
        <taxon>Fungi</taxon>
        <taxon>Dikarya</taxon>
        <taxon>Ascomycota</taxon>
        <taxon>Pezizomycotina</taxon>
        <taxon>Orbiliomycetes</taxon>
        <taxon>Orbiliales</taxon>
        <taxon>Orbiliaceae</taxon>
        <taxon>Arthrobotrys</taxon>
    </lineage>
</organism>
<dbReference type="OrthoDB" id="1577640at2759"/>
<dbReference type="AlphaFoldDB" id="A0A437A776"/>